<dbReference type="Pfam" id="PF07883">
    <property type="entry name" value="Cupin_2"/>
    <property type="match status" value="1"/>
</dbReference>
<sequence length="133" mass="14212">MIIRKGTQPASRGPAEQFTGDVRVQPLFGAEETAPYSGAYVTFQPGARSAWHTHPAGQRLVVTDGAGRTQEEGGPVEELRPGDVVWCPPGVRHWHGAAPESAMTHLALSGIRDGRAVDWLEHVTDEEYGASGG</sequence>
<dbReference type="InterPro" id="IPR047263">
    <property type="entry name" value="HNL-like_cupin"/>
</dbReference>
<proteinExistence type="predicted"/>
<dbReference type="EMBL" id="BMPI01000029">
    <property type="protein sequence ID" value="GGM47406.1"/>
    <property type="molecule type" value="Genomic_DNA"/>
</dbReference>
<accession>A0A917U0S5</accession>
<dbReference type="PANTHER" id="PTHR43698:SF1">
    <property type="entry name" value="BLL4564 PROTEIN"/>
    <property type="match status" value="1"/>
</dbReference>
<dbReference type="CDD" id="cd02233">
    <property type="entry name" value="cupin_HNL-like"/>
    <property type="match status" value="1"/>
</dbReference>
<reference evidence="2" key="1">
    <citation type="journal article" date="2014" name="Int. J. Syst. Evol. Microbiol.">
        <title>Complete genome sequence of Corynebacterium casei LMG S-19264T (=DSM 44701T), isolated from a smear-ripened cheese.</title>
        <authorList>
            <consortium name="US DOE Joint Genome Institute (JGI-PGF)"/>
            <person name="Walter F."/>
            <person name="Albersmeier A."/>
            <person name="Kalinowski J."/>
            <person name="Ruckert C."/>
        </authorList>
    </citation>
    <scope>NUCLEOTIDE SEQUENCE</scope>
    <source>
        <strain evidence="2">JCM 19831</strain>
    </source>
</reference>
<dbReference type="AlphaFoldDB" id="A0A917U0S5"/>
<dbReference type="Proteomes" id="UP000642070">
    <property type="component" value="Unassembled WGS sequence"/>
</dbReference>
<gene>
    <name evidence="2" type="ORF">GCM10007977_056310</name>
</gene>
<dbReference type="SUPFAM" id="SSF51182">
    <property type="entry name" value="RmlC-like cupins"/>
    <property type="match status" value="1"/>
</dbReference>
<reference evidence="2" key="2">
    <citation type="submission" date="2020-09" db="EMBL/GenBank/DDBJ databases">
        <authorList>
            <person name="Sun Q."/>
            <person name="Ohkuma M."/>
        </authorList>
    </citation>
    <scope>NUCLEOTIDE SEQUENCE</scope>
    <source>
        <strain evidence="2">JCM 19831</strain>
    </source>
</reference>
<dbReference type="InterPro" id="IPR013096">
    <property type="entry name" value="Cupin_2"/>
</dbReference>
<dbReference type="PANTHER" id="PTHR43698">
    <property type="entry name" value="RIBD C-TERMINAL DOMAIN CONTAINING PROTEIN"/>
    <property type="match status" value="1"/>
</dbReference>
<dbReference type="RefSeq" id="WP_190252959.1">
    <property type="nucleotide sequence ID" value="NZ_BMPI01000029.1"/>
</dbReference>
<protein>
    <submittedName>
        <fullName evidence="2">Cupin</fullName>
    </submittedName>
</protein>
<evidence type="ECO:0000259" key="1">
    <source>
        <dbReference type="Pfam" id="PF07883"/>
    </source>
</evidence>
<comment type="caution">
    <text evidence="2">The sequence shown here is derived from an EMBL/GenBank/DDBJ whole genome shotgun (WGS) entry which is preliminary data.</text>
</comment>
<name>A0A917U0S5_9ACTN</name>
<feature type="domain" description="Cupin type-2" evidence="1">
    <location>
        <begin position="40"/>
        <end position="100"/>
    </location>
</feature>
<evidence type="ECO:0000313" key="2">
    <source>
        <dbReference type="EMBL" id="GGM47406.1"/>
    </source>
</evidence>
<dbReference type="InterPro" id="IPR014710">
    <property type="entry name" value="RmlC-like_jellyroll"/>
</dbReference>
<dbReference type="Gene3D" id="2.60.120.10">
    <property type="entry name" value="Jelly Rolls"/>
    <property type="match status" value="1"/>
</dbReference>
<evidence type="ECO:0000313" key="3">
    <source>
        <dbReference type="Proteomes" id="UP000642070"/>
    </source>
</evidence>
<dbReference type="InterPro" id="IPR011051">
    <property type="entry name" value="RmlC_Cupin_sf"/>
</dbReference>
<organism evidence="2 3">
    <name type="scientific">Dactylosporangium sucinum</name>
    <dbReference type="NCBI Taxonomy" id="1424081"/>
    <lineage>
        <taxon>Bacteria</taxon>
        <taxon>Bacillati</taxon>
        <taxon>Actinomycetota</taxon>
        <taxon>Actinomycetes</taxon>
        <taxon>Micromonosporales</taxon>
        <taxon>Micromonosporaceae</taxon>
        <taxon>Dactylosporangium</taxon>
    </lineage>
</organism>
<keyword evidence="3" id="KW-1185">Reference proteome</keyword>